<dbReference type="AlphaFoldDB" id="A0A0F8WG91"/>
<proteinExistence type="predicted"/>
<accession>A0A0F8WG91</accession>
<evidence type="ECO:0000313" key="1">
    <source>
        <dbReference type="EMBL" id="KKK55608.1"/>
    </source>
</evidence>
<sequence>MEHALFEIVERHSKMYDLPELHIFSLGDVVAGSPGAGQWNDNYIELGITDQFAEGCQALHNLIAKWATAFKKVNFYCCCEIFPLESRYGI</sequence>
<protein>
    <submittedName>
        <fullName evidence="1">Uncharacterized protein</fullName>
    </submittedName>
</protein>
<comment type="caution">
    <text evidence="1">The sequence shown here is derived from an EMBL/GenBank/DDBJ whole genome shotgun (WGS) entry which is preliminary data.</text>
</comment>
<organism evidence="1">
    <name type="scientific">marine sediment metagenome</name>
    <dbReference type="NCBI Taxonomy" id="412755"/>
    <lineage>
        <taxon>unclassified sequences</taxon>
        <taxon>metagenomes</taxon>
        <taxon>ecological metagenomes</taxon>
    </lineage>
</organism>
<dbReference type="EMBL" id="LAZR01065407">
    <property type="protein sequence ID" value="KKK55608.1"/>
    <property type="molecule type" value="Genomic_DNA"/>
</dbReference>
<reference evidence="1" key="1">
    <citation type="journal article" date="2015" name="Nature">
        <title>Complex archaea that bridge the gap between prokaryotes and eukaryotes.</title>
        <authorList>
            <person name="Spang A."/>
            <person name="Saw J.H."/>
            <person name="Jorgensen S.L."/>
            <person name="Zaremba-Niedzwiedzka K."/>
            <person name="Martijn J."/>
            <person name="Lind A.E."/>
            <person name="van Eijk R."/>
            <person name="Schleper C."/>
            <person name="Guy L."/>
            <person name="Ettema T.J."/>
        </authorList>
    </citation>
    <scope>NUCLEOTIDE SEQUENCE</scope>
</reference>
<gene>
    <name evidence="1" type="ORF">LCGC14_3072840</name>
</gene>
<name>A0A0F8WG91_9ZZZZ</name>